<protein>
    <submittedName>
        <fullName evidence="5">NADH:flavin oxidoreductase</fullName>
    </submittedName>
</protein>
<dbReference type="EMBL" id="CABPSN010000003">
    <property type="protein sequence ID" value="VVE04934.1"/>
    <property type="molecule type" value="Genomic_DNA"/>
</dbReference>
<evidence type="ECO:0000313" key="5">
    <source>
        <dbReference type="EMBL" id="VVE04934.1"/>
    </source>
</evidence>
<keyword evidence="6" id="KW-1185">Reference proteome</keyword>
<dbReference type="GO" id="GO:0010181">
    <property type="term" value="F:FMN binding"/>
    <property type="evidence" value="ECO:0007669"/>
    <property type="project" value="InterPro"/>
</dbReference>
<evidence type="ECO:0000256" key="2">
    <source>
        <dbReference type="ARBA" id="ARBA00005979"/>
    </source>
</evidence>
<organism evidence="5 6">
    <name type="scientific">Pandoraea aquatica</name>
    <dbReference type="NCBI Taxonomy" id="2508290"/>
    <lineage>
        <taxon>Bacteria</taxon>
        <taxon>Pseudomonadati</taxon>
        <taxon>Pseudomonadota</taxon>
        <taxon>Betaproteobacteria</taxon>
        <taxon>Burkholderiales</taxon>
        <taxon>Burkholderiaceae</taxon>
        <taxon>Pandoraea</taxon>
    </lineage>
</organism>
<name>A0A5E4V000_9BURK</name>
<dbReference type="CDD" id="cd02933">
    <property type="entry name" value="OYE_like_FMN"/>
    <property type="match status" value="1"/>
</dbReference>
<dbReference type="InterPro" id="IPR001155">
    <property type="entry name" value="OxRdtase_FMN_N"/>
</dbReference>
<comment type="similarity">
    <text evidence="2">Belongs to the NADH:flavin oxidoreductase/NADH oxidase family.</text>
</comment>
<feature type="domain" description="NADH:flavin oxidoreductase/NADH oxidase N-terminal" evidence="4">
    <location>
        <begin position="15"/>
        <end position="344"/>
    </location>
</feature>
<evidence type="ECO:0000313" key="6">
    <source>
        <dbReference type="Proteomes" id="UP000366819"/>
    </source>
</evidence>
<proteinExistence type="inferred from homology"/>
<evidence type="ECO:0000256" key="3">
    <source>
        <dbReference type="ARBA" id="ARBA00023002"/>
    </source>
</evidence>
<evidence type="ECO:0000259" key="4">
    <source>
        <dbReference type="Pfam" id="PF00724"/>
    </source>
</evidence>
<dbReference type="InterPro" id="IPR013785">
    <property type="entry name" value="Aldolase_TIM"/>
</dbReference>
<dbReference type="PANTHER" id="PTHR22893">
    <property type="entry name" value="NADH OXIDOREDUCTASE-RELATED"/>
    <property type="match status" value="1"/>
</dbReference>
<keyword evidence="3" id="KW-0560">Oxidoreductase</keyword>
<dbReference type="InterPro" id="IPR045247">
    <property type="entry name" value="Oye-like"/>
</dbReference>
<dbReference type="AlphaFoldDB" id="A0A5E4V000"/>
<dbReference type="RefSeq" id="WP_150575975.1">
    <property type="nucleotide sequence ID" value="NZ_CABPSN010000003.1"/>
</dbReference>
<dbReference type="GO" id="GO:0016628">
    <property type="term" value="F:oxidoreductase activity, acting on the CH-CH group of donors, NAD or NADP as acceptor"/>
    <property type="evidence" value="ECO:0007669"/>
    <property type="project" value="UniProtKB-ARBA"/>
</dbReference>
<dbReference type="SUPFAM" id="SSF51395">
    <property type="entry name" value="FMN-linked oxidoreductases"/>
    <property type="match status" value="1"/>
</dbReference>
<dbReference type="PANTHER" id="PTHR22893:SF91">
    <property type="entry name" value="NADPH DEHYDROGENASE 2-RELATED"/>
    <property type="match status" value="1"/>
</dbReference>
<reference evidence="5 6" key="1">
    <citation type="submission" date="2019-08" db="EMBL/GenBank/DDBJ databases">
        <authorList>
            <person name="Peeters C."/>
        </authorList>
    </citation>
    <scope>NUCLEOTIDE SEQUENCE [LARGE SCALE GENOMIC DNA]</scope>
    <source>
        <strain evidence="5 6">LMG 31011</strain>
    </source>
</reference>
<dbReference type="Gene3D" id="3.20.20.70">
    <property type="entry name" value="Aldolase class I"/>
    <property type="match status" value="1"/>
</dbReference>
<dbReference type="NCBIfam" id="NF007899">
    <property type="entry name" value="PRK10605.1"/>
    <property type="match status" value="1"/>
</dbReference>
<dbReference type="GO" id="GO:0005829">
    <property type="term" value="C:cytosol"/>
    <property type="evidence" value="ECO:0007669"/>
    <property type="project" value="UniProtKB-ARBA"/>
</dbReference>
<dbReference type="Pfam" id="PF00724">
    <property type="entry name" value="Oxidored_FMN"/>
    <property type="match status" value="1"/>
</dbReference>
<dbReference type="OrthoDB" id="8985337at2"/>
<gene>
    <name evidence="5" type="ORF">PAQ31011_02334</name>
</gene>
<dbReference type="Proteomes" id="UP000366819">
    <property type="component" value="Unassembled WGS sequence"/>
</dbReference>
<comment type="cofactor">
    <cofactor evidence="1">
        <name>FMN</name>
        <dbReference type="ChEBI" id="CHEBI:58210"/>
    </cofactor>
</comment>
<accession>A0A5E4V000</accession>
<dbReference type="FunFam" id="3.20.20.70:FF:000059">
    <property type="entry name" value="N-ethylmaleimide reductase, FMN-linked"/>
    <property type="match status" value="1"/>
</dbReference>
<evidence type="ECO:0000256" key="1">
    <source>
        <dbReference type="ARBA" id="ARBA00001917"/>
    </source>
</evidence>
<sequence length="374" mass="40702">MTDSQHTPLAALDTDLFSSYKLGPLELSNRIVMAPLTRSRASQGDVPGPMVAEYYAQRASAGLIISEATNISQQGKGYAFTPGIYTDEQVAGWKQVTDALHAKGGKIFCQLWHVGRISHPSLQPEGALPVAPSAIQPAGQAFTEHGFEPHPVPRALETSEIPGIIEQYRHAAECAKRAGFDGVEIHAANGYLLDQFMRDKTNHRTDQYGGSIENRVRIVLEVTQAVVDVWGAERVGIRLSPISPANDCGDSNPEPVFTYAVEQLNRFGLVYLHVVEGATGGPREVEGGFDLQTLHRLFKGTFMANNGYDLALALKARKENLADLIAFGKPFIANPDLVERLKRGGPFNALNRDTLYGGDARGYVDYPTLDESAV</sequence>